<sequence length="53" mass="5945">MCDLLGGANLGFADTFTDYPYDVRHLMCFAKVTPARRNGQWSIFRGLHEPSAP</sequence>
<evidence type="ECO:0000313" key="2">
    <source>
        <dbReference type="Proteomes" id="UP000277671"/>
    </source>
</evidence>
<dbReference type="AlphaFoldDB" id="A0A495JDB5"/>
<reference evidence="1 2" key="1">
    <citation type="submission" date="2018-10" db="EMBL/GenBank/DDBJ databases">
        <title>Sequencing the genomes of 1000 actinobacteria strains.</title>
        <authorList>
            <person name="Klenk H.-P."/>
        </authorList>
    </citation>
    <scope>NUCLEOTIDE SEQUENCE [LARGE SCALE GENOMIC DNA]</scope>
    <source>
        <strain evidence="1 2">DSM 45175</strain>
    </source>
</reference>
<evidence type="ECO:0000313" key="1">
    <source>
        <dbReference type="EMBL" id="RKR86508.1"/>
    </source>
</evidence>
<accession>A0A495JDB5</accession>
<keyword evidence="2" id="KW-1185">Reference proteome</keyword>
<protein>
    <submittedName>
        <fullName evidence="1">Uncharacterized protein</fullName>
    </submittedName>
</protein>
<dbReference type="EMBL" id="RBKT01000001">
    <property type="protein sequence ID" value="RKR86508.1"/>
    <property type="molecule type" value="Genomic_DNA"/>
</dbReference>
<comment type="caution">
    <text evidence="1">The sequence shown here is derived from an EMBL/GenBank/DDBJ whole genome shotgun (WGS) entry which is preliminary data.</text>
</comment>
<name>A0A495JDB5_9ACTN</name>
<organism evidence="1 2">
    <name type="scientific">Micromonospora pisi</name>
    <dbReference type="NCBI Taxonomy" id="589240"/>
    <lineage>
        <taxon>Bacteria</taxon>
        <taxon>Bacillati</taxon>
        <taxon>Actinomycetota</taxon>
        <taxon>Actinomycetes</taxon>
        <taxon>Micromonosporales</taxon>
        <taxon>Micromonosporaceae</taxon>
        <taxon>Micromonospora</taxon>
    </lineage>
</organism>
<gene>
    <name evidence="1" type="ORF">BDK92_0738</name>
</gene>
<proteinExistence type="predicted"/>
<dbReference type="Proteomes" id="UP000277671">
    <property type="component" value="Unassembled WGS sequence"/>
</dbReference>